<feature type="signal peptide" evidence="1">
    <location>
        <begin position="1"/>
        <end position="23"/>
    </location>
</feature>
<accession>A0A963YX12</accession>
<dbReference type="RefSeq" id="WP_227304790.1">
    <property type="nucleotide sequence ID" value="NZ_JAESVA010000001.1"/>
</dbReference>
<sequence length="402" mass="43985">MNRILSRRNLSLASISSVGVAFAEIGSVRAGNATEVASRLKTVDVKQFGAVGDGVTDDASAINKAIEEIRRVHLQLDGFSLGCRLLFPTGVYAVRSSVNLTMLRNINTVIDGQGSVVLGRCEGEPIIDALGARWLTINDLTLLSDSDVLPSVGLQIGRVTLDVADDHHLTNVKILGAFSKASLYNKGAETSSFEHVYLTNNYPQGYCLVQDGLNHFDIKSKYINMSLVPNRDGSFNENIFVNCDFRHLAGGVPVWLGDTTRHDFIRCYATTKGQFAFVIFSGPNGHTMLRVDCHCETIGLKNVFCFSAFSPKITIRGFSYIEHGCFAEEFVFFGDSNVKEIEIQNANLEIAMYRSNACRVFSAGAVWVVSGYYYSSDPVTWNGNGIFRGTVSLGSSVKYIEG</sequence>
<keyword evidence="4" id="KW-1185">Reference proteome</keyword>
<dbReference type="InterPro" id="IPR024535">
    <property type="entry name" value="RHGA/B-epi-like_pectate_lyase"/>
</dbReference>
<dbReference type="AlphaFoldDB" id="A0A963YX12"/>
<dbReference type="SUPFAM" id="SSF51126">
    <property type="entry name" value="Pectin lyase-like"/>
    <property type="match status" value="1"/>
</dbReference>
<evidence type="ECO:0000313" key="3">
    <source>
        <dbReference type="EMBL" id="MCB8878767.1"/>
    </source>
</evidence>
<dbReference type="Pfam" id="PF12708">
    <property type="entry name" value="Pect-lyase_RHGA_epim"/>
    <property type="match status" value="1"/>
</dbReference>
<dbReference type="EMBL" id="JAESVA010000001">
    <property type="protein sequence ID" value="MCB8878767.1"/>
    <property type="molecule type" value="Genomic_DNA"/>
</dbReference>
<dbReference type="InterPro" id="IPR012334">
    <property type="entry name" value="Pectin_lyas_fold"/>
</dbReference>
<reference evidence="3 4" key="1">
    <citation type="journal article" date="2021" name="Microorganisms">
        <title>Acidisoma silvae sp. nov. and Acidisomacellulosilytica sp. nov., Two Acidophilic Bacteria Isolated from Decaying Wood, Hydrolyzing Cellulose and Producing Poly-3-hydroxybutyrate.</title>
        <authorList>
            <person name="Mieszkin S."/>
            <person name="Pouder E."/>
            <person name="Uroz S."/>
            <person name="Simon-Colin C."/>
            <person name="Alain K."/>
        </authorList>
    </citation>
    <scope>NUCLEOTIDE SEQUENCE [LARGE SCALE GENOMIC DNA]</scope>
    <source>
        <strain evidence="3 4">HW T5.17</strain>
    </source>
</reference>
<dbReference type="Proteomes" id="UP000721844">
    <property type="component" value="Unassembled WGS sequence"/>
</dbReference>
<dbReference type="InterPro" id="IPR011050">
    <property type="entry name" value="Pectin_lyase_fold/virulence"/>
</dbReference>
<gene>
    <name evidence="3" type="ORF">ACELLULO517_00865</name>
</gene>
<dbReference type="Gene3D" id="2.160.20.10">
    <property type="entry name" value="Single-stranded right-handed beta-helix, Pectin lyase-like"/>
    <property type="match status" value="1"/>
</dbReference>
<evidence type="ECO:0000256" key="1">
    <source>
        <dbReference type="SAM" id="SignalP"/>
    </source>
</evidence>
<keyword evidence="1" id="KW-0732">Signal</keyword>
<protein>
    <recommendedName>
        <fullName evidence="2">Rhamnogalacturonase A/B/Epimerase-like pectate lyase domain-containing protein</fullName>
    </recommendedName>
</protein>
<feature type="domain" description="Rhamnogalacturonase A/B/Epimerase-like pectate lyase" evidence="2">
    <location>
        <begin position="43"/>
        <end position="103"/>
    </location>
</feature>
<evidence type="ECO:0000313" key="4">
    <source>
        <dbReference type="Proteomes" id="UP000721844"/>
    </source>
</evidence>
<comment type="caution">
    <text evidence="3">The sequence shown here is derived from an EMBL/GenBank/DDBJ whole genome shotgun (WGS) entry which is preliminary data.</text>
</comment>
<evidence type="ECO:0000259" key="2">
    <source>
        <dbReference type="Pfam" id="PF12708"/>
    </source>
</evidence>
<proteinExistence type="predicted"/>
<name>A0A963YX12_9PROT</name>
<feature type="chain" id="PRO_5037477366" description="Rhamnogalacturonase A/B/Epimerase-like pectate lyase domain-containing protein" evidence="1">
    <location>
        <begin position="24"/>
        <end position="402"/>
    </location>
</feature>
<organism evidence="3 4">
    <name type="scientific">Acidisoma cellulosilyticum</name>
    <dbReference type="NCBI Taxonomy" id="2802395"/>
    <lineage>
        <taxon>Bacteria</taxon>
        <taxon>Pseudomonadati</taxon>
        <taxon>Pseudomonadota</taxon>
        <taxon>Alphaproteobacteria</taxon>
        <taxon>Acetobacterales</taxon>
        <taxon>Acidocellaceae</taxon>
        <taxon>Acidisoma</taxon>
    </lineage>
</organism>